<comment type="caution">
    <text evidence="2">The sequence shown here is derived from an EMBL/GenBank/DDBJ whole genome shotgun (WGS) entry which is preliminary data.</text>
</comment>
<name>A0A427A3C0_ENSVE</name>
<feature type="region of interest" description="Disordered" evidence="1">
    <location>
        <begin position="27"/>
        <end position="49"/>
    </location>
</feature>
<dbReference type="EMBL" id="AMZH03003915">
    <property type="protein sequence ID" value="RRT70749.1"/>
    <property type="molecule type" value="Genomic_DNA"/>
</dbReference>
<organism evidence="2 3">
    <name type="scientific">Ensete ventricosum</name>
    <name type="common">Abyssinian banana</name>
    <name type="synonym">Musa ensete</name>
    <dbReference type="NCBI Taxonomy" id="4639"/>
    <lineage>
        <taxon>Eukaryota</taxon>
        <taxon>Viridiplantae</taxon>
        <taxon>Streptophyta</taxon>
        <taxon>Embryophyta</taxon>
        <taxon>Tracheophyta</taxon>
        <taxon>Spermatophyta</taxon>
        <taxon>Magnoliopsida</taxon>
        <taxon>Liliopsida</taxon>
        <taxon>Zingiberales</taxon>
        <taxon>Musaceae</taxon>
        <taxon>Ensete</taxon>
    </lineage>
</organism>
<evidence type="ECO:0000256" key="1">
    <source>
        <dbReference type="SAM" id="MobiDB-lite"/>
    </source>
</evidence>
<reference evidence="2 3" key="1">
    <citation type="journal article" date="2014" name="Agronomy (Basel)">
        <title>A Draft Genome Sequence for Ensete ventricosum, the Drought-Tolerant Tree Against Hunger.</title>
        <authorList>
            <person name="Harrison J."/>
            <person name="Moore K.A."/>
            <person name="Paszkiewicz K."/>
            <person name="Jones T."/>
            <person name="Grant M."/>
            <person name="Ambacheew D."/>
            <person name="Muzemil S."/>
            <person name="Studholme D.J."/>
        </authorList>
    </citation>
    <scope>NUCLEOTIDE SEQUENCE [LARGE SCALE GENOMIC DNA]</scope>
</reference>
<proteinExistence type="predicted"/>
<evidence type="ECO:0000313" key="2">
    <source>
        <dbReference type="EMBL" id="RRT70749.1"/>
    </source>
</evidence>
<accession>A0A427A3C0</accession>
<gene>
    <name evidence="2" type="ORF">B296_00014738</name>
</gene>
<sequence length="184" mass="19911">MGTSPVGKPPAGRSCRLQGQSLIGMPAGAVPMEVPPAKGSSSTPWQGGCRRARAAIARAKATAQWGQEGRPRRSLRAKEDQVRQWLPRKTYERIKDSDSTMAKIGIGRGTVLARPRRLARGEMDLKMCNGARVATVTVGEVIRDLGIVSSSMKSIPIYSDSDRAIALAREPRSHQNFSKEVSSD</sequence>
<dbReference type="Proteomes" id="UP000287651">
    <property type="component" value="Unassembled WGS sequence"/>
</dbReference>
<dbReference type="AlphaFoldDB" id="A0A427A3C0"/>
<protein>
    <submittedName>
        <fullName evidence="2">Uncharacterized protein</fullName>
    </submittedName>
</protein>
<evidence type="ECO:0000313" key="3">
    <source>
        <dbReference type="Proteomes" id="UP000287651"/>
    </source>
</evidence>